<evidence type="ECO:0000259" key="8">
    <source>
        <dbReference type="Pfam" id="PF09335"/>
    </source>
</evidence>
<feature type="transmembrane region" description="Helical" evidence="7">
    <location>
        <begin position="63"/>
        <end position="92"/>
    </location>
</feature>
<accession>A0ABY4FZL8</accession>
<protein>
    <submittedName>
        <fullName evidence="9">VTT domain-containing protein</fullName>
    </submittedName>
</protein>
<keyword evidence="10" id="KW-1185">Reference proteome</keyword>
<dbReference type="PANTHER" id="PTHR30353">
    <property type="entry name" value="INNER MEMBRANE PROTEIN DEDA-RELATED"/>
    <property type="match status" value="1"/>
</dbReference>
<comment type="subcellular location">
    <subcellularLocation>
        <location evidence="1 7">Cell membrane</location>
        <topology evidence="1 7">Multi-pass membrane protein</topology>
    </subcellularLocation>
</comment>
<evidence type="ECO:0000256" key="1">
    <source>
        <dbReference type="ARBA" id="ARBA00004651"/>
    </source>
</evidence>
<evidence type="ECO:0000256" key="5">
    <source>
        <dbReference type="ARBA" id="ARBA00022989"/>
    </source>
</evidence>
<keyword evidence="5 7" id="KW-1133">Transmembrane helix</keyword>
<gene>
    <name evidence="9" type="ORF">MUN76_07250</name>
</gene>
<feature type="transmembrane region" description="Helical" evidence="7">
    <location>
        <begin position="163"/>
        <end position="185"/>
    </location>
</feature>
<evidence type="ECO:0000256" key="3">
    <source>
        <dbReference type="ARBA" id="ARBA00022475"/>
    </source>
</evidence>
<keyword evidence="6 7" id="KW-0472">Membrane</keyword>
<name>A0ABY4FZL8_9MICO</name>
<evidence type="ECO:0000256" key="4">
    <source>
        <dbReference type="ARBA" id="ARBA00022692"/>
    </source>
</evidence>
<comment type="similarity">
    <text evidence="2 7">Belongs to the DedA family.</text>
</comment>
<dbReference type="RefSeq" id="WP_244688441.1">
    <property type="nucleotide sequence ID" value="NZ_CP095043.1"/>
</dbReference>
<dbReference type="InterPro" id="IPR032816">
    <property type="entry name" value="VTT_dom"/>
</dbReference>
<evidence type="ECO:0000256" key="6">
    <source>
        <dbReference type="ARBA" id="ARBA00023136"/>
    </source>
</evidence>
<evidence type="ECO:0000313" key="10">
    <source>
        <dbReference type="Proteomes" id="UP000831775"/>
    </source>
</evidence>
<evidence type="ECO:0000256" key="7">
    <source>
        <dbReference type="RuleBase" id="RU367016"/>
    </source>
</evidence>
<feature type="domain" description="VTT" evidence="8">
    <location>
        <begin position="56"/>
        <end position="183"/>
    </location>
</feature>
<feature type="transmembrane region" description="Helical" evidence="7">
    <location>
        <begin position="197"/>
        <end position="215"/>
    </location>
</feature>
<dbReference type="PANTHER" id="PTHR30353:SF0">
    <property type="entry name" value="TRANSMEMBRANE PROTEIN"/>
    <property type="match status" value="1"/>
</dbReference>
<sequence>MTLTTTALSTIATVPALFGIDWLDPETLLSAGGWIALVLACAFVFLETGVLVLGFLPGDSLLFTVGLFSATGIIDVPIWITCLLLFVCAFAGDQMGFMIGRRLGPAIFKREKSRLFNPENVERTHAFFEKHGPKAIIIARFLPIFRAFVPAAAGVGRMRYRQFIVYNAVGAFLWGVGVTLIGYFLGRIPFVQQYSEVFIIVLVLIPGIPILFELWRAFRSWRAKRAGVAPAAGASAVETPTIVDATE</sequence>
<feature type="transmembrane region" description="Helical" evidence="7">
    <location>
        <begin position="35"/>
        <end position="56"/>
    </location>
</feature>
<evidence type="ECO:0000313" key="9">
    <source>
        <dbReference type="EMBL" id="UOQ61743.1"/>
    </source>
</evidence>
<dbReference type="Proteomes" id="UP000831775">
    <property type="component" value="Chromosome"/>
</dbReference>
<organism evidence="9 10">
    <name type="scientific">Leucobacter rhizosphaerae</name>
    <dbReference type="NCBI Taxonomy" id="2932245"/>
    <lineage>
        <taxon>Bacteria</taxon>
        <taxon>Bacillati</taxon>
        <taxon>Actinomycetota</taxon>
        <taxon>Actinomycetes</taxon>
        <taxon>Micrococcales</taxon>
        <taxon>Microbacteriaceae</taxon>
        <taxon>Leucobacter</taxon>
    </lineage>
</organism>
<evidence type="ECO:0000256" key="2">
    <source>
        <dbReference type="ARBA" id="ARBA00010792"/>
    </source>
</evidence>
<keyword evidence="4 7" id="KW-0812">Transmembrane</keyword>
<reference evidence="9 10" key="1">
    <citation type="submission" date="2022-04" db="EMBL/GenBank/DDBJ databases">
        <title>Leucobacter sp. isolated from rhizosphere of onion.</title>
        <authorList>
            <person name="Won M."/>
            <person name="Lee C.-M."/>
            <person name="Woen H.-Y."/>
            <person name="Kwon S.-W."/>
        </authorList>
    </citation>
    <scope>NUCLEOTIDE SEQUENCE [LARGE SCALE GENOMIC DNA]</scope>
    <source>
        <strain evidence="9 10">H25R-14</strain>
    </source>
</reference>
<dbReference type="Pfam" id="PF09335">
    <property type="entry name" value="VTT_dom"/>
    <property type="match status" value="1"/>
</dbReference>
<dbReference type="EMBL" id="CP095043">
    <property type="protein sequence ID" value="UOQ61743.1"/>
    <property type="molecule type" value="Genomic_DNA"/>
</dbReference>
<keyword evidence="3 7" id="KW-1003">Cell membrane</keyword>
<dbReference type="InterPro" id="IPR032818">
    <property type="entry name" value="DedA-like"/>
</dbReference>
<proteinExistence type="inferred from homology"/>